<protein>
    <submittedName>
        <fullName evidence="1">Uncharacterized protein</fullName>
    </submittedName>
</protein>
<evidence type="ECO:0000313" key="1">
    <source>
        <dbReference type="EMBL" id="GBM45554.1"/>
    </source>
</evidence>
<keyword evidence="2" id="KW-1185">Reference proteome</keyword>
<dbReference type="EMBL" id="BGPR01001103">
    <property type="protein sequence ID" value="GBM45554.1"/>
    <property type="molecule type" value="Genomic_DNA"/>
</dbReference>
<gene>
    <name evidence="1" type="ORF">AVEN_152589_1</name>
</gene>
<evidence type="ECO:0000313" key="2">
    <source>
        <dbReference type="Proteomes" id="UP000499080"/>
    </source>
</evidence>
<reference evidence="1 2" key="1">
    <citation type="journal article" date="2019" name="Sci. Rep.">
        <title>Orb-weaving spider Araneus ventricosus genome elucidates the spidroin gene catalogue.</title>
        <authorList>
            <person name="Kono N."/>
            <person name="Nakamura H."/>
            <person name="Ohtoshi R."/>
            <person name="Moran D.A.P."/>
            <person name="Shinohara A."/>
            <person name="Yoshida Y."/>
            <person name="Fujiwara M."/>
            <person name="Mori M."/>
            <person name="Tomita M."/>
            <person name="Arakawa K."/>
        </authorList>
    </citation>
    <scope>NUCLEOTIDE SEQUENCE [LARGE SCALE GENOMIC DNA]</scope>
</reference>
<comment type="caution">
    <text evidence="1">The sequence shown here is derived from an EMBL/GenBank/DDBJ whole genome shotgun (WGS) entry which is preliminary data.</text>
</comment>
<name>A0A4Y2G0W8_ARAVE</name>
<organism evidence="1 2">
    <name type="scientific">Araneus ventricosus</name>
    <name type="common">Orbweaver spider</name>
    <name type="synonym">Epeira ventricosa</name>
    <dbReference type="NCBI Taxonomy" id="182803"/>
    <lineage>
        <taxon>Eukaryota</taxon>
        <taxon>Metazoa</taxon>
        <taxon>Ecdysozoa</taxon>
        <taxon>Arthropoda</taxon>
        <taxon>Chelicerata</taxon>
        <taxon>Arachnida</taxon>
        <taxon>Araneae</taxon>
        <taxon>Araneomorphae</taxon>
        <taxon>Entelegynae</taxon>
        <taxon>Araneoidea</taxon>
        <taxon>Araneidae</taxon>
        <taxon>Araneus</taxon>
    </lineage>
</organism>
<accession>A0A4Y2G0W8</accession>
<dbReference type="Proteomes" id="UP000499080">
    <property type="component" value="Unassembled WGS sequence"/>
</dbReference>
<proteinExistence type="predicted"/>
<dbReference type="AlphaFoldDB" id="A0A4Y2G0W8"/>
<sequence length="145" mass="16180">MKFDKLLDNDARIQKPAEVFKNHHEVGAAGEKIIPVLYGSSLQSSSLNKIRVTILTKSLVQNNFNLATFPPTEEAAKLRSWRAFLQVDMWTGHVLHPIKWGLKARKHGLLPVTLTAVQAHKNCLTVLPANVPRVVRMLVVVGSKE</sequence>